<feature type="region of interest" description="Disordered" evidence="14">
    <location>
        <begin position="883"/>
        <end position="903"/>
    </location>
</feature>
<dbReference type="Proteomes" id="UP000887540">
    <property type="component" value="Unplaced"/>
</dbReference>
<dbReference type="InterPro" id="IPR036028">
    <property type="entry name" value="SH3-like_dom_sf"/>
</dbReference>
<dbReference type="SUPFAM" id="SSF50044">
    <property type="entry name" value="SH3-domain"/>
    <property type="match status" value="1"/>
</dbReference>
<dbReference type="GO" id="GO:0006950">
    <property type="term" value="P:response to stress"/>
    <property type="evidence" value="ECO:0007669"/>
    <property type="project" value="UniProtKB-ARBA"/>
</dbReference>
<dbReference type="InterPro" id="IPR001452">
    <property type="entry name" value="SH3_domain"/>
</dbReference>
<dbReference type="SUPFAM" id="SSF56112">
    <property type="entry name" value="Protein kinase-like (PK-like)"/>
    <property type="match status" value="1"/>
</dbReference>
<feature type="compositionally biased region" description="Polar residues" evidence="14">
    <location>
        <begin position="993"/>
        <end position="1011"/>
    </location>
</feature>
<feature type="region of interest" description="Disordered" evidence="14">
    <location>
        <begin position="1"/>
        <end position="37"/>
    </location>
</feature>
<evidence type="ECO:0000256" key="9">
    <source>
        <dbReference type="ARBA" id="ARBA00022840"/>
    </source>
</evidence>
<comment type="catalytic activity">
    <reaction evidence="10">
        <text>L-threonyl-[protein] + ATP = O-phospho-L-threonyl-[protein] + ADP + H(+)</text>
        <dbReference type="Rhea" id="RHEA:46608"/>
        <dbReference type="Rhea" id="RHEA-COMP:11060"/>
        <dbReference type="Rhea" id="RHEA-COMP:11605"/>
        <dbReference type="ChEBI" id="CHEBI:15378"/>
        <dbReference type="ChEBI" id="CHEBI:30013"/>
        <dbReference type="ChEBI" id="CHEBI:30616"/>
        <dbReference type="ChEBI" id="CHEBI:61977"/>
        <dbReference type="ChEBI" id="CHEBI:456216"/>
        <dbReference type="EC" id="2.7.11.25"/>
    </reaction>
</comment>
<keyword evidence="4 12" id="KW-0728">SH3 domain</keyword>
<dbReference type="GO" id="GO:0004709">
    <property type="term" value="F:MAP kinase kinase kinase activity"/>
    <property type="evidence" value="ECO:0007669"/>
    <property type="project" value="UniProtKB-EC"/>
</dbReference>
<dbReference type="SMART" id="SM00220">
    <property type="entry name" value="S_TKc"/>
    <property type="match status" value="1"/>
</dbReference>
<dbReference type="InterPro" id="IPR051681">
    <property type="entry name" value="Ser/Thr_Kinases-Pseudokinases"/>
</dbReference>
<keyword evidence="6" id="KW-0808">Transferase</keyword>
<evidence type="ECO:0000313" key="18">
    <source>
        <dbReference type="WBParaSite" id="ACRNAN_Path_980.g3769.t2"/>
    </source>
</evidence>
<feature type="compositionally biased region" description="Basic and acidic residues" evidence="14">
    <location>
        <begin position="1141"/>
        <end position="1155"/>
    </location>
</feature>
<protein>
    <recommendedName>
        <fullName evidence="3">mitogen-activated protein kinase kinase kinase</fullName>
        <ecNumber evidence="3">2.7.11.25</ecNumber>
    </recommendedName>
</protein>
<evidence type="ECO:0000256" key="8">
    <source>
        <dbReference type="ARBA" id="ARBA00022777"/>
    </source>
</evidence>
<dbReference type="WBParaSite" id="ACRNAN_Path_980.g3769.t2">
    <property type="protein sequence ID" value="ACRNAN_Path_980.g3769.t2"/>
    <property type="gene ID" value="ACRNAN_Path_980.g3769"/>
</dbReference>
<evidence type="ECO:0000256" key="3">
    <source>
        <dbReference type="ARBA" id="ARBA00012406"/>
    </source>
</evidence>
<dbReference type="PROSITE" id="PS00108">
    <property type="entry name" value="PROTEIN_KINASE_ST"/>
    <property type="match status" value="1"/>
</dbReference>
<feature type="region of interest" description="Disordered" evidence="14">
    <location>
        <begin position="67"/>
        <end position="123"/>
    </location>
</feature>
<evidence type="ECO:0000256" key="4">
    <source>
        <dbReference type="ARBA" id="ARBA00022443"/>
    </source>
</evidence>
<keyword evidence="9 13" id="KW-0067">ATP-binding</keyword>
<evidence type="ECO:0000256" key="1">
    <source>
        <dbReference type="ARBA" id="ARBA00001946"/>
    </source>
</evidence>
<evidence type="ECO:0000256" key="2">
    <source>
        <dbReference type="ARBA" id="ARBA00006529"/>
    </source>
</evidence>
<feature type="region of interest" description="Disordered" evidence="14">
    <location>
        <begin position="941"/>
        <end position="1038"/>
    </location>
</feature>
<comment type="cofactor">
    <cofactor evidence="1">
        <name>Mg(2+)</name>
        <dbReference type="ChEBI" id="CHEBI:18420"/>
    </cofactor>
</comment>
<comment type="similarity">
    <text evidence="2">Belongs to the protein kinase superfamily. STE Ser/Thr protein kinase family. MAP kinase kinase kinase subfamily.</text>
</comment>
<dbReference type="EC" id="2.7.11.25" evidence="3"/>
<evidence type="ECO:0000256" key="11">
    <source>
        <dbReference type="ARBA" id="ARBA00048329"/>
    </source>
</evidence>
<feature type="domain" description="SH3" evidence="15">
    <location>
        <begin position="180"/>
        <end position="241"/>
    </location>
</feature>
<dbReference type="InterPro" id="IPR008271">
    <property type="entry name" value="Ser/Thr_kinase_AS"/>
</dbReference>
<sequence>MTCLIISSPPSTSQKKGKNARRRRKRRTLSPAYGEPQQQLDDVLKGVNVLISAEDVLSSMQQMKESSIVVPVRPARHEASTSSASESTHFQNFGANPMNLPTRRAPPPPPRSLEEPQEDPPDLPMNNIVIGKKGDPYIGKAKPLPAIPARVDRRRRTSDSDTEVEQNLVKFREWDREKPGPSYIGTTAYEYRASKKDEISFKRGSVVEVMRKDCDVEGFAYAEVEGHRGIIPQHFVHIIGIEGRKINPKILEKGALIGDGGYSTVYRANYSGREVAMKMPKHVNRSAQQIRDALKQEAAIFNLFEHPNIVGFIGVSLDEPLCILLELCEGQSLKKLCKEAKNVPTKTITIWAMQVAIGMKHMHSQNPPVLHRDLKADNILVKEKPCMCGQESTLSKSAIGNYDVNGLCRNCYGLRLDKLTLKIADMGLARTQSTARQSTSGSTPWMAPELIRKQIMTTKSEIWSFGVLLWELITKEIPYLGTDAQTLLFAIGMGEISLPIPENCPEELKEILLECWKADFQQRPSFDRIMVLLEHAQDSLDSNYRIILDSKLLHEKTKYNIKEFINYINSNKNNFMSAMPNFHMEQIPEAPPVKREKKKKNKKHIDKLDIGAPIEIKHWISVRPSRDDEEDPTTSPTTQKQKLSIIRYYEETCIHDKRHSKDDLDAALKTPMDPTYDVSTLPRAKLGTTLSKNRGSEGNLSRNSFLSTPDLHDLFKNKDPAKIPQRGFEDGSSEDMLRRESSRALVRKPAFKRKKHHSGSSNNSLAMMNHDVLVAISRPDAHENGTGVVLNTNYNERRARLNTIDGLPADVVATPRRAARTSSSNSHSTFYLSLDDNARTGSYSSLQDATVEIAPVHHSRERDKKKNKINHFVHKVGRFFSSSEKSENEQSYHSKQSSADQSSILSVDQVEFIQEDDDEQSVVTKMAHAEQLPQLPLRDFVSQSPQGKSQISADSGVKHKFVGCSTPQTGNRQFKKKEDTPAQVRQRIRTASKETISTPTNSSIGTPTSLLHTPPPNRRPLDSTSPTTPSKSPSSQPRFSIDTVVEFNNIHLPSPGLGTTIPSPSSVAPRLDRSLTTSASNLHRLESPDSISVDTFHQRSKSSDQTEAAKVSTNQEEMILFENRAYVSLTNGTYQRLKQEMMQKKPDQTAPKKPDQTAPVQNSNYIALNPKSNEKTTTTPRPPAPQPAQTIVPTLPLKLPPSRSPMSDSNQDLKPPPVPPRPVGGNRTSSTSTSLLNVIVEFSNSSPSPTSPCGGPLPRTQAPSIPEDASRPPARSAPSPSRLHTPPASMSTPPTPPRSDLPPPKERPKTLNLRTGHSPKTPESGLGSTIPSSA</sequence>
<dbReference type="PANTHER" id="PTHR44329">
    <property type="entry name" value="SERINE/THREONINE-PROTEIN KINASE TNNI3K-RELATED"/>
    <property type="match status" value="1"/>
</dbReference>
<evidence type="ECO:0000256" key="7">
    <source>
        <dbReference type="ARBA" id="ARBA00022741"/>
    </source>
</evidence>
<feature type="compositionally biased region" description="Low complexity" evidence="14">
    <location>
        <begin position="1271"/>
        <end position="1292"/>
    </location>
</feature>
<accession>A0A914CE63</accession>
<feature type="compositionally biased region" description="Polar residues" evidence="14">
    <location>
        <begin position="893"/>
        <end position="903"/>
    </location>
</feature>
<dbReference type="Gene3D" id="1.10.510.10">
    <property type="entry name" value="Transferase(Phosphotransferase) domain 1"/>
    <property type="match status" value="1"/>
</dbReference>
<evidence type="ECO:0000256" key="13">
    <source>
        <dbReference type="PROSITE-ProRule" id="PRU10141"/>
    </source>
</evidence>
<dbReference type="InterPro" id="IPR000719">
    <property type="entry name" value="Prot_kinase_dom"/>
</dbReference>
<dbReference type="Gene3D" id="2.30.30.40">
    <property type="entry name" value="SH3 Domains"/>
    <property type="match status" value="1"/>
</dbReference>
<evidence type="ECO:0000256" key="14">
    <source>
        <dbReference type="SAM" id="MobiDB-lite"/>
    </source>
</evidence>
<feature type="compositionally biased region" description="Low complexity" evidence="14">
    <location>
        <begin position="80"/>
        <end position="89"/>
    </location>
</feature>
<comment type="catalytic activity">
    <reaction evidence="11">
        <text>L-seryl-[protein] + ATP = O-phospho-L-seryl-[protein] + ADP + H(+)</text>
        <dbReference type="Rhea" id="RHEA:17989"/>
        <dbReference type="Rhea" id="RHEA-COMP:9863"/>
        <dbReference type="Rhea" id="RHEA-COMP:11604"/>
        <dbReference type="ChEBI" id="CHEBI:15378"/>
        <dbReference type="ChEBI" id="CHEBI:29999"/>
        <dbReference type="ChEBI" id="CHEBI:30616"/>
        <dbReference type="ChEBI" id="CHEBI:83421"/>
        <dbReference type="ChEBI" id="CHEBI:456216"/>
        <dbReference type="EC" id="2.7.11.25"/>
    </reaction>
</comment>
<feature type="region of interest" description="Disordered" evidence="14">
    <location>
        <begin position="716"/>
        <end position="738"/>
    </location>
</feature>
<dbReference type="GO" id="GO:0005524">
    <property type="term" value="F:ATP binding"/>
    <property type="evidence" value="ECO:0007669"/>
    <property type="project" value="UniProtKB-UniRule"/>
</dbReference>
<evidence type="ECO:0000313" key="17">
    <source>
        <dbReference type="Proteomes" id="UP000887540"/>
    </source>
</evidence>
<evidence type="ECO:0000256" key="5">
    <source>
        <dbReference type="ARBA" id="ARBA00022527"/>
    </source>
</evidence>
<organism evidence="17 18">
    <name type="scientific">Acrobeloides nanus</name>
    <dbReference type="NCBI Taxonomy" id="290746"/>
    <lineage>
        <taxon>Eukaryota</taxon>
        <taxon>Metazoa</taxon>
        <taxon>Ecdysozoa</taxon>
        <taxon>Nematoda</taxon>
        <taxon>Chromadorea</taxon>
        <taxon>Rhabditida</taxon>
        <taxon>Tylenchina</taxon>
        <taxon>Cephalobomorpha</taxon>
        <taxon>Cephaloboidea</taxon>
        <taxon>Cephalobidae</taxon>
        <taxon>Acrobeloides</taxon>
    </lineage>
</organism>
<dbReference type="Pfam" id="PF07653">
    <property type="entry name" value="SH3_2"/>
    <property type="match status" value="1"/>
</dbReference>
<dbReference type="PROSITE" id="PS50011">
    <property type="entry name" value="PROTEIN_KINASE_DOM"/>
    <property type="match status" value="1"/>
</dbReference>
<evidence type="ECO:0000259" key="15">
    <source>
        <dbReference type="PROSITE" id="PS50002"/>
    </source>
</evidence>
<reference evidence="18" key="1">
    <citation type="submission" date="2022-11" db="UniProtKB">
        <authorList>
            <consortium name="WormBaseParasite"/>
        </authorList>
    </citation>
    <scope>IDENTIFICATION</scope>
</reference>
<keyword evidence="17" id="KW-1185">Reference proteome</keyword>
<feature type="compositionally biased region" description="Pro residues" evidence="14">
    <location>
        <begin position="1293"/>
        <end position="1302"/>
    </location>
</feature>
<evidence type="ECO:0000256" key="12">
    <source>
        <dbReference type="PROSITE-ProRule" id="PRU00192"/>
    </source>
</evidence>
<feature type="compositionally biased region" description="Basic residues" evidence="14">
    <location>
        <begin position="15"/>
        <end position="28"/>
    </location>
</feature>
<dbReference type="InterPro" id="IPR011009">
    <property type="entry name" value="Kinase-like_dom_sf"/>
</dbReference>
<feature type="compositionally biased region" description="Polar residues" evidence="14">
    <location>
        <begin position="1103"/>
        <end position="1112"/>
    </location>
</feature>
<feature type="region of interest" description="Disordered" evidence="14">
    <location>
        <begin position="1141"/>
        <end position="1334"/>
    </location>
</feature>
<dbReference type="InterPro" id="IPR001245">
    <property type="entry name" value="Ser-Thr/Tyr_kinase_cat_dom"/>
</dbReference>
<dbReference type="InterPro" id="IPR017441">
    <property type="entry name" value="Protein_kinase_ATP_BS"/>
</dbReference>
<dbReference type="Gene3D" id="3.30.200.20">
    <property type="entry name" value="Phosphorylase Kinase, domain 1"/>
    <property type="match status" value="1"/>
</dbReference>
<feature type="binding site" evidence="13">
    <location>
        <position position="278"/>
    </location>
    <ligand>
        <name>ATP</name>
        <dbReference type="ChEBI" id="CHEBI:30616"/>
    </ligand>
</feature>
<dbReference type="PROSITE" id="PS50002">
    <property type="entry name" value="SH3"/>
    <property type="match status" value="1"/>
</dbReference>
<feature type="compositionally biased region" description="Low complexity" evidence="14">
    <location>
        <begin position="1023"/>
        <end position="1035"/>
    </location>
</feature>
<feature type="region of interest" description="Disordered" evidence="14">
    <location>
        <begin position="1083"/>
        <end position="1112"/>
    </location>
</feature>
<dbReference type="Pfam" id="PF07714">
    <property type="entry name" value="PK_Tyr_Ser-Thr"/>
    <property type="match status" value="1"/>
</dbReference>
<dbReference type="PROSITE" id="PS00107">
    <property type="entry name" value="PROTEIN_KINASE_ATP"/>
    <property type="match status" value="1"/>
</dbReference>
<dbReference type="PANTHER" id="PTHR44329:SF288">
    <property type="entry name" value="MITOGEN-ACTIVATED PROTEIN KINASE KINASE KINASE 20"/>
    <property type="match status" value="1"/>
</dbReference>
<feature type="region of interest" description="Disordered" evidence="14">
    <location>
        <begin position="621"/>
        <end position="641"/>
    </location>
</feature>
<evidence type="ECO:0000256" key="6">
    <source>
        <dbReference type="ARBA" id="ARBA00022679"/>
    </source>
</evidence>
<evidence type="ECO:0000256" key="10">
    <source>
        <dbReference type="ARBA" id="ARBA00047559"/>
    </source>
</evidence>
<name>A0A914CE63_9BILA</name>
<feature type="domain" description="Protein kinase" evidence="16">
    <location>
        <begin position="251"/>
        <end position="540"/>
    </location>
</feature>
<keyword evidence="8" id="KW-0418">Kinase</keyword>
<feature type="compositionally biased region" description="Low complexity" evidence="14">
    <location>
        <begin position="1243"/>
        <end position="1258"/>
    </location>
</feature>
<keyword evidence="5" id="KW-0723">Serine/threonine-protein kinase</keyword>
<proteinExistence type="inferred from homology"/>
<keyword evidence="7 13" id="KW-0547">Nucleotide-binding</keyword>
<dbReference type="SMART" id="SM00326">
    <property type="entry name" value="SH3"/>
    <property type="match status" value="1"/>
</dbReference>
<evidence type="ECO:0000259" key="16">
    <source>
        <dbReference type="PROSITE" id="PS50011"/>
    </source>
</evidence>
<feature type="compositionally biased region" description="Polar residues" evidence="14">
    <location>
        <begin position="941"/>
        <end position="953"/>
    </location>
</feature>